<dbReference type="AlphaFoldDB" id="A0A136KLC2"/>
<dbReference type="EMBL" id="JYPD01000007">
    <property type="protein sequence ID" value="KXK10214.1"/>
    <property type="molecule type" value="Genomic_DNA"/>
</dbReference>
<accession>A0A136KLC2</accession>
<dbReference type="Proteomes" id="UP000070449">
    <property type="component" value="Unassembled WGS sequence"/>
</dbReference>
<protein>
    <submittedName>
        <fullName evidence="2">Uncharacterized protein</fullName>
    </submittedName>
</protein>
<name>A0A136KLC2_9BACT</name>
<evidence type="ECO:0000313" key="2">
    <source>
        <dbReference type="EMBL" id="KXK10214.1"/>
    </source>
</evidence>
<feature type="non-terminal residue" evidence="2">
    <location>
        <position position="371"/>
    </location>
</feature>
<proteinExistence type="predicted"/>
<evidence type="ECO:0000313" key="3">
    <source>
        <dbReference type="Proteomes" id="UP000070449"/>
    </source>
</evidence>
<feature type="region of interest" description="Disordered" evidence="1">
    <location>
        <begin position="98"/>
        <end position="157"/>
    </location>
</feature>
<sequence length="371" mass="39501">MKQTSKYFALILLTVTFSFIGAAVYASNVFAKTEIDANGIPRCLSPYEEACGSNCKRNVTCGPNGEFRVSACNCQAQNQPTCPVATIWDGSVCKGTAKGTNDETKDTTPSSGGGEKVANKEKKPADPKTRQEANKVTVGGRGGGGGQQPGSATPTPTVTVNPICLRTKDECLRENGGAWCGIIGDVTINRCFPLELAQTVNCTPSSQPLETASRIYEACGVSNAPIDTNINAALCRNVTNTYCMGTLEGVKKLLRDDLKNRINASVIVNSIGEGVCIISFDNSPFGNLPIGKCTDNGISLSEDTYGQQSSLMEVWNSIKDLIIQADANNTPKQNVPLDESATETESDDTTSNTCDFDCNSWCINEHITSTK</sequence>
<gene>
    <name evidence="2" type="ORF">UZ20_WS6002000037</name>
</gene>
<reference evidence="2 3" key="1">
    <citation type="submission" date="2015-02" db="EMBL/GenBank/DDBJ databases">
        <title>Improved understanding of the partial-nitritation anammox process through 23 genomes representing the majority of the microbial community.</title>
        <authorList>
            <person name="Speth D.R."/>
            <person name="In T Zandt M."/>
            <person name="Guerrero Cruz S."/>
            <person name="Jetten M.S."/>
            <person name="Dutilh B.E."/>
        </authorList>
    </citation>
    <scope>NUCLEOTIDE SEQUENCE [LARGE SCALE GENOMIC DNA]</scope>
    <source>
        <strain evidence="2">OLB21</strain>
    </source>
</reference>
<feature type="region of interest" description="Disordered" evidence="1">
    <location>
        <begin position="330"/>
        <end position="349"/>
    </location>
</feature>
<feature type="compositionally biased region" description="Basic and acidic residues" evidence="1">
    <location>
        <begin position="117"/>
        <end position="133"/>
    </location>
</feature>
<dbReference type="STRING" id="1617427.UZ20_WS6002000037"/>
<evidence type="ECO:0000256" key="1">
    <source>
        <dbReference type="SAM" id="MobiDB-lite"/>
    </source>
</evidence>
<feature type="compositionally biased region" description="Gly residues" evidence="1">
    <location>
        <begin position="139"/>
        <end position="148"/>
    </location>
</feature>
<comment type="caution">
    <text evidence="2">The sequence shown here is derived from an EMBL/GenBank/DDBJ whole genome shotgun (WGS) entry which is preliminary data.</text>
</comment>
<organism evidence="2 3">
    <name type="scientific">candidate division WS6 bacterium OLB21</name>
    <dbReference type="NCBI Taxonomy" id="1617427"/>
    <lineage>
        <taxon>Bacteria</taxon>
        <taxon>Candidatus Dojkabacteria</taxon>
    </lineage>
</organism>